<protein>
    <recommendedName>
        <fullName evidence="1">GIY-YIG domain-containing protein</fullName>
    </recommendedName>
</protein>
<dbReference type="PANTHER" id="PTHR20208">
    <property type="entry name" value="STRUCTURE-SPECIFIC ENDONUCLEASE SUBUNIT SLX1"/>
    <property type="match status" value="1"/>
</dbReference>
<proteinExistence type="predicted"/>
<accession>A0A6C0KIU3</accession>
<reference evidence="2" key="1">
    <citation type="journal article" date="2020" name="Nature">
        <title>Giant virus diversity and host interactions through global metagenomics.</title>
        <authorList>
            <person name="Schulz F."/>
            <person name="Roux S."/>
            <person name="Paez-Espino D."/>
            <person name="Jungbluth S."/>
            <person name="Walsh D.A."/>
            <person name="Denef V.J."/>
            <person name="McMahon K.D."/>
            <person name="Konstantinidis K.T."/>
            <person name="Eloe-Fadrosh E.A."/>
            <person name="Kyrpides N.C."/>
            <person name="Woyke T."/>
        </authorList>
    </citation>
    <scope>NUCLEOTIDE SEQUENCE</scope>
    <source>
        <strain evidence="2">GVMAG-S-3300012919-55</strain>
    </source>
</reference>
<sequence length="128" mass="15128">MKEYYVYLLQSTSHTTYIGATIDLNHRLRQHNGEIKGGARATSMKVNKGEKWTRICHVKGFPSWSEALKFEWAWKFYSRKLSKKMFPLHRRKQALNNVLALEKPTSKAIPYVEWETPVQVVWENEETE</sequence>
<feature type="domain" description="GIY-YIG" evidence="1">
    <location>
        <begin position="2"/>
        <end position="84"/>
    </location>
</feature>
<dbReference type="PROSITE" id="PS50164">
    <property type="entry name" value="GIY_YIG"/>
    <property type="match status" value="1"/>
</dbReference>
<dbReference type="SUPFAM" id="SSF82771">
    <property type="entry name" value="GIY-YIG endonuclease"/>
    <property type="match status" value="1"/>
</dbReference>
<dbReference type="Gene3D" id="3.40.1440.10">
    <property type="entry name" value="GIY-YIG endonuclease"/>
    <property type="match status" value="1"/>
</dbReference>
<dbReference type="Pfam" id="PF01541">
    <property type="entry name" value="GIY-YIG"/>
    <property type="match status" value="1"/>
</dbReference>
<dbReference type="AlphaFoldDB" id="A0A6C0KIU3"/>
<dbReference type="EMBL" id="MN740919">
    <property type="protein sequence ID" value="QHU17865.1"/>
    <property type="molecule type" value="Genomic_DNA"/>
</dbReference>
<dbReference type="PANTHER" id="PTHR20208:SF13">
    <property type="entry name" value="STRUCTURE-SPECIFIC ENDONUCLEASE SUBUNIT SLX1"/>
    <property type="match status" value="1"/>
</dbReference>
<name>A0A6C0KIU3_9ZZZZ</name>
<dbReference type="InterPro" id="IPR035901">
    <property type="entry name" value="GIY-YIG_endonuc_sf"/>
</dbReference>
<organism evidence="2">
    <name type="scientific">viral metagenome</name>
    <dbReference type="NCBI Taxonomy" id="1070528"/>
    <lineage>
        <taxon>unclassified sequences</taxon>
        <taxon>metagenomes</taxon>
        <taxon>organismal metagenomes</taxon>
    </lineage>
</organism>
<evidence type="ECO:0000313" key="2">
    <source>
        <dbReference type="EMBL" id="QHU17865.1"/>
    </source>
</evidence>
<evidence type="ECO:0000259" key="1">
    <source>
        <dbReference type="PROSITE" id="PS50164"/>
    </source>
</evidence>
<dbReference type="InterPro" id="IPR000305">
    <property type="entry name" value="GIY-YIG_endonuc"/>
</dbReference>
<dbReference type="InterPro" id="IPR050381">
    <property type="entry name" value="SLX1_endonuclease"/>
</dbReference>